<name>A0A810KXR7_9ACTN</name>
<keyword evidence="12" id="KW-1185">Reference proteome</keyword>
<dbReference type="InterPro" id="IPR013325">
    <property type="entry name" value="RNA_pol_sigma_r2"/>
</dbReference>
<dbReference type="OrthoDB" id="3206561at2"/>
<evidence type="ECO:0000256" key="5">
    <source>
        <dbReference type="ARBA" id="ARBA00023163"/>
    </source>
</evidence>
<dbReference type="AlphaFoldDB" id="A0A810KXR7"/>
<dbReference type="Pfam" id="PF02899">
    <property type="entry name" value="Phage_int_SAM_1"/>
    <property type="match status" value="1"/>
</dbReference>
<evidence type="ECO:0000256" key="6">
    <source>
        <dbReference type="PROSITE-ProRule" id="PRU01248"/>
    </source>
</evidence>
<dbReference type="InterPro" id="IPR046531">
    <property type="entry name" value="DUF6596"/>
</dbReference>
<accession>A0A810KXR7</accession>
<dbReference type="InterPro" id="IPR013249">
    <property type="entry name" value="RNA_pol_sigma70_r4_t2"/>
</dbReference>
<dbReference type="SUPFAM" id="SSF88659">
    <property type="entry name" value="Sigma3 and sigma4 domains of RNA polymerase sigma factors"/>
    <property type="match status" value="1"/>
</dbReference>
<evidence type="ECO:0000256" key="7">
    <source>
        <dbReference type="RuleBase" id="RU000716"/>
    </source>
</evidence>
<evidence type="ECO:0000259" key="10">
    <source>
        <dbReference type="PROSITE" id="PS51900"/>
    </source>
</evidence>
<evidence type="ECO:0000256" key="3">
    <source>
        <dbReference type="ARBA" id="ARBA00023082"/>
    </source>
</evidence>
<keyword evidence="2 7" id="KW-0805">Transcription regulation</keyword>
<dbReference type="InterPro" id="IPR013324">
    <property type="entry name" value="RNA_pol_sigma_r3/r4-like"/>
</dbReference>
<evidence type="ECO:0000313" key="11">
    <source>
        <dbReference type="EMBL" id="BCJ27707.1"/>
    </source>
</evidence>
<dbReference type="GO" id="GO:0015074">
    <property type="term" value="P:DNA integration"/>
    <property type="evidence" value="ECO:0007669"/>
    <property type="project" value="InterPro"/>
</dbReference>
<evidence type="ECO:0000256" key="1">
    <source>
        <dbReference type="ARBA" id="ARBA00010641"/>
    </source>
</evidence>
<dbReference type="KEGG" id="aser:Asera_18150"/>
<sequence length="644" mass="69751">MSDVEAALDAVWKLESARIIAALTRLVHDVGLAEELAQDALVAALERWRADGVPDSPAAWLTTVAKRRAVDHLRRSARADRATERIGYQQQAAAAEAEPDDVLRLMLLTCHPVLAPPYRVALTLRLVGGLTVAEIGRAFLVDEPTVVRRIAAARRTLAEAGARFALPAADELADRIAAVLDVLYLIFNEGYTASAGDDLIRPGLCLEALRLARLLAALAPGTAEVHGLVALLEIQASRSAARTAADGTPVPLAEQDRGRWDPLLIRRGFAALLRARDTGEPPGRYVLQAAIAACHARARRAEDTDWAEITALYDALVRLLPTPVVRLNRAVAVGLARGPAAGLAAVDELAGDPALRDYHLLPGVRADLLARLDRPAEARREYDRAAALARTAAERRFLRRRAAELPAAPSTGRTLDTAVAEFLGSDRHRAGTLRSYRQTLRRIVLDLGPNTPLAEITADSVARVFAVAWGTAAARTWNRHRAAVRSFGAWVGRSGLDVGLDRRAEPAERTEPLPAADLAALCARPDVALRERALWLLLAESGAPVGTVLGLDVDDLDLPNRRARGDRGWLTWGTGSAAVLPELVAGRRRGPLFRSDRRPAPARRPADADLCPDTGRRRLSYERAEYLFKRASGGRTLRQLRTRG</sequence>
<dbReference type="InterPro" id="IPR044068">
    <property type="entry name" value="CB"/>
</dbReference>
<dbReference type="PANTHER" id="PTHR47756">
    <property type="entry name" value="BLL6612 PROTEIN-RELATED"/>
    <property type="match status" value="1"/>
</dbReference>
<dbReference type="InterPro" id="IPR011010">
    <property type="entry name" value="DNA_brk_join_enz"/>
</dbReference>
<feature type="compositionally biased region" description="Basic and acidic residues" evidence="8">
    <location>
        <begin position="594"/>
        <end position="607"/>
    </location>
</feature>
<evidence type="ECO:0000259" key="9">
    <source>
        <dbReference type="PROSITE" id="PS51898"/>
    </source>
</evidence>
<dbReference type="SUPFAM" id="SSF56349">
    <property type="entry name" value="DNA breaking-rejoining enzymes"/>
    <property type="match status" value="1"/>
</dbReference>
<dbReference type="InterPro" id="IPR007627">
    <property type="entry name" value="RNA_pol_sigma70_r2"/>
</dbReference>
<dbReference type="PANTHER" id="PTHR47756:SF2">
    <property type="entry name" value="BLL6612 PROTEIN"/>
    <property type="match status" value="1"/>
</dbReference>
<feature type="region of interest" description="Disordered" evidence="8">
    <location>
        <begin position="592"/>
        <end position="611"/>
    </location>
</feature>
<gene>
    <name evidence="11" type="ORF">Asera_18150</name>
</gene>
<feature type="domain" description="Core-binding (CB)" evidence="10">
    <location>
        <begin position="413"/>
        <end position="492"/>
    </location>
</feature>
<dbReference type="Pfam" id="PF08281">
    <property type="entry name" value="Sigma70_r4_2"/>
    <property type="match status" value="1"/>
</dbReference>
<dbReference type="PROSITE" id="PS51898">
    <property type="entry name" value="TYR_RECOMBINASE"/>
    <property type="match status" value="1"/>
</dbReference>
<organism evidence="11 12">
    <name type="scientific">Actinocatenispora sera</name>
    <dbReference type="NCBI Taxonomy" id="390989"/>
    <lineage>
        <taxon>Bacteria</taxon>
        <taxon>Bacillati</taxon>
        <taxon>Actinomycetota</taxon>
        <taxon>Actinomycetes</taxon>
        <taxon>Micromonosporales</taxon>
        <taxon>Micromonosporaceae</taxon>
        <taxon>Actinocatenispora</taxon>
    </lineage>
</organism>
<dbReference type="EMBL" id="AP023354">
    <property type="protein sequence ID" value="BCJ27707.1"/>
    <property type="molecule type" value="Genomic_DNA"/>
</dbReference>
<evidence type="ECO:0000256" key="2">
    <source>
        <dbReference type="ARBA" id="ARBA00023015"/>
    </source>
</evidence>
<dbReference type="PROSITE" id="PS51900">
    <property type="entry name" value="CB"/>
    <property type="match status" value="1"/>
</dbReference>
<dbReference type="Pfam" id="PF04542">
    <property type="entry name" value="Sigma70_r2"/>
    <property type="match status" value="1"/>
</dbReference>
<dbReference type="GO" id="GO:0006950">
    <property type="term" value="P:response to stress"/>
    <property type="evidence" value="ECO:0007669"/>
    <property type="project" value="UniProtKB-ARBA"/>
</dbReference>
<evidence type="ECO:0000256" key="4">
    <source>
        <dbReference type="ARBA" id="ARBA00023125"/>
    </source>
</evidence>
<dbReference type="Gene3D" id="1.10.1740.10">
    <property type="match status" value="1"/>
</dbReference>
<dbReference type="InterPro" id="IPR004107">
    <property type="entry name" value="Integrase_SAM-like_N"/>
</dbReference>
<reference evidence="11" key="1">
    <citation type="submission" date="2020-08" db="EMBL/GenBank/DDBJ databases">
        <title>Whole genome shotgun sequence of Actinocatenispora sera NBRC 101916.</title>
        <authorList>
            <person name="Komaki H."/>
            <person name="Tamura T."/>
        </authorList>
    </citation>
    <scope>NUCLEOTIDE SEQUENCE</scope>
    <source>
        <strain evidence="11">NBRC 101916</strain>
    </source>
</reference>
<comment type="similarity">
    <text evidence="1 7">Belongs to the sigma-70 factor family. ECF subfamily.</text>
</comment>
<protein>
    <recommendedName>
        <fullName evidence="7">RNA polymerase sigma factor</fullName>
    </recommendedName>
</protein>
<dbReference type="InterPro" id="IPR036388">
    <property type="entry name" value="WH-like_DNA-bd_sf"/>
</dbReference>
<evidence type="ECO:0000256" key="8">
    <source>
        <dbReference type="SAM" id="MobiDB-lite"/>
    </source>
</evidence>
<feature type="domain" description="Tyr recombinase" evidence="9">
    <location>
        <begin position="508"/>
        <end position="644"/>
    </location>
</feature>
<dbReference type="GO" id="GO:0006352">
    <property type="term" value="P:DNA-templated transcription initiation"/>
    <property type="evidence" value="ECO:0007669"/>
    <property type="project" value="InterPro"/>
</dbReference>
<dbReference type="NCBIfam" id="TIGR02937">
    <property type="entry name" value="sigma70-ECF"/>
    <property type="match status" value="1"/>
</dbReference>
<evidence type="ECO:0000313" key="12">
    <source>
        <dbReference type="Proteomes" id="UP000680750"/>
    </source>
</evidence>
<dbReference type="GO" id="GO:0006310">
    <property type="term" value="P:DNA recombination"/>
    <property type="evidence" value="ECO:0007669"/>
    <property type="project" value="InterPro"/>
</dbReference>
<dbReference type="Gene3D" id="1.10.10.10">
    <property type="entry name" value="Winged helix-like DNA-binding domain superfamily/Winged helix DNA-binding domain"/>
    <property type="match status" value="1"/>
</dbReference>
<keyword evidence="4 6" id="KW-0238">DNA-binding</keyword>
<proteinExistence type="inferred from homology"/>
<dbReference type="Pfam" id="PF20239">
    <property type="entry name" value="DUF6596"/>
    <property type="match status" value="1"/>
</dbReference>
<dbReference type="InterPro" id="IPR014284">
    <property type="entry name" value="RNA_pol_sigma-70_dom"/>
</dbReference>
<dbReference type="RefSeq" id="WP_030446487.1">
    <property type="nucleotide sequence ID" value="NZ_AP023354.1"/>
</dbReference>
<keyword evidence="3 7" id="KW-0731">Sigma factor</keyword>
<dbReference type="PROSITE" id="PS01063">
    <property type="entry name" value="SIGMA70_ECF"/>
    <property type="match status" value="1"/>
</dbReference>
<dbReference type="InterPro" id="IPR000838">
    <property type="entry name" value="RNA_pol_sigma70_ECF_CS"/>
</dbReference>
<dbReference type="InterPro" id="IPR002104">
    <property type="entry name" value="Integrase_catalytic"/>
</dbReference>
<dbReference type="Proteomes" id="UP000680750">
    <property type="component" value="Chromosome"/>
</dbReference>
<dbReference type="GO" id="GO:0016987">
    <property type="term" value="F:sigma factor activity"/>
    <property type="evidence" value="ECO:0007669"/>
    <property type="project" value="UniProtKB-KW"/>
</dbReference>
<dbReference type="SUPFAM" id="SSF88946">
    <property type="entry name" value="Sigma2 domain of RNA polymerase sigma factors"/>
    <property type="match status" value="1"/>
</dbReference>
<keyword evidence="5 7" id="KW-0804">Transcription</keyword>
<dbReference type="GO" id="GO:0003677">
    <property type="term" value="F:DNA binding"/>
    <property type="evidence" value="ECO:0007669"/>
    <property type="project" value="UniProtKB-UniRule"/>
</dbReference>